<keyword evidence="2" id="KW-0677">Repeat</keyword>
<dbReference type="InterPro" id="IPR032696">
    <property type="entry name" value="SQ_cyclase_C"/>
</dbReference>
<dbReference type="NCBIfam" id="TIGR01787">
    <property type="entry name" value="squalene_cyclas"/>
    <property type="match status" value="1"/>
</dbReference>
<dbReference type="InterPro" id="IPR018333">
    <property type="entry name" value="Squalene_cyclase"/>
</dbReference>
<dbReference type="GO" id="GO:0031559">
    <property type="term" value="F:oxidosqualene cyclase activity"/>
    <property type="evidence" value="ECO:0007669"/>
    <property type="project" value="UniProtKB-ARBA"/>
</dbReference>
<dbReference type="Pfam" id="PF13249">
    <property type="entry name" value="SQHop_cyclase_N"/>
    <property type="match status" value="1"/>
</dbReference>
<dbReference type="InterPro" id="IPR032697">
    <property type="entry name" value="SQ_cyclase_N"/>
</dbReference>
<evidence type="ECO:0000256" key="3">
    <source>
        <dbReference type="ARBA" id="ARBA00023235"/>
    </source>
</evidence>
<dbReference type="RefSeq" id="XP_002287432.1">
    <property type="nucleotide sequence ID" value="XM_002287396.1"/>
</dbReference>
<dbReference type="Proteomes" id="UP000001449">
    <property type="component" value="Chromosome 2"/>
</dbReference>
<dbReference type="PANTHER" id="PTHR11764:SF20">
    <property type="entry name" value="LANOSTEROL SYNTHASE"/>
    <property type="match status" value="1"/>
</dbReference>
<name>B8BV49_THAPS</name>
<comment type="similarity">
    <text evidence="1 4">Belongs to the terpene cyclase/mutase family.</text>
</comment>
<dbReference type="CDD" id="cd02892">
    <property type="entry name" value="SQCY_1"/>
    <property type="match status" value="1"/>
</dbReference>
<dbReference type="SFLD" id="SFLDG01016">
    <property type="entry name" value="Prenyltransferase_Like_2"/>
    <property type="match status" value="1"/>
</dbReference>
<evidence type="ECO:0000313" key="8">
    <source>
        <dbReference type="Proteomes" id="UP000001449"/>
    </source>
</evidence>
<dbReference type="HOGENOM" id="CLU_009074_2_0_1"/>
<feature type="domain" description="Squalene cyclase N-terminal" evidence="6">
    <location>
        <begin position="49"/>
        <end position="266"/>
    </location>
</feature>
<dbReference type="EMBL" id="CM000639">
    <property type="protein sequence ID" value="EED94875.1"/>
    <property type="molecule type" value="Genomic_DNA"/>
</dbReference>
<dbReference type="Pfam" id="PF13243">
    <property type="entry name" value="SQHop_cyclase_C"/>
    <property type="match status" value="1"/>
</dbReference>
<dbReference type="AlphaFoldDB" id="B8BV49"/>
<dbReference type="KEGG" id="tps:THAPSDRAFT_277"/>
<dbReference type="FunFam" id="1.50.10.20:FF:000002">
    <property type="entry name" value="Terpene cyclase/mutase family member"/>
    <property type="match status" value="1"/>
</dbReference>
<dbReference type="eggNOG" id="KOG0497">
    <property type="taxonomic scope" value="Eukaryota"/>
</dbReference>
<evidence type="ECO:0000256" key="4">
    <source>
        <dbReference type="RuleBase" id="RU362003"/>
    </source>
</evidence>
<dbReference type="GO" id="GO:0005811">
    <property type="term" value="C:lipid droplet"/>
    <property type="evidence" value="ECO:0007669"/>
    <property type="project" value="InterPro"/>
</dbReference>
<dbReference type="Gene3D" id="1.50.10.20">
    <property type="match status" value="2"/>
</dbReference>
<evidence type="ECO:0000256" key="2">
    <source>
        <dbReference type="ARBA" id="ARBA00022737"/>
    </source>
</evidence>
<dbReference type="GeneID" id="7443093"/>
<dbReference type="PaxDb" id="35128-Thaps277"/>
<keyword evidence="8" id="KW-1185">Reference proteome</keyword>
<dbReference type="PANTHER" id="PTHR11764">
    <property type="entry name" value="TERPENE CYCLASE/MUTASE FAMILY MEMBER"/>
    <property type="match status" value="1"/>
</dbReference>
<organism evidence="7 8">
    <name type="scientific">Thalassiosira pseudonana</name>
    <name type="common">Marine diatom</name>
    <name type="synonym">Cyclotella nana</name>
    <dbReference type="NCBI Taxonomy" id="35128"/>
    <lineage>
        <taxon>Eukaryota</taxon>
        <taxon>Sar</taxon>
        <taxon>Stramenopiles</taxon>
        <taxon>Ochrophyta</taxon>
        <taxon>Bacillariophyta</taxon>
        <taxon>Coscinodiscophyceae</taxon>
        <taxon>Thalassiosirophycidae</taxon>
        <taxon>Thalassiosirales</taxon>
        <taxon>Thalassiosiraceae</taxon>
        <taxon>Thalassiosira</taxon>
    </lineage>
</organism>
<dbReference type="SUPFAM" id="SSF48239">
    <property type="entry name" value="Terpenoid cyclases/Protein prenyltransferases"/>
    <property type="match status" value="2"/>
</dbReference>
<evidence type="ECO:0000259" key="6">
    <source>
        <dbReference type="Pfam" id="PF13249"/>
    </source>
</evidence>
<reference evidence="7 8" key="1">
    <citation type="journal article" date="2004" name="Science">
        <title>The genome of the diatom Thalassiosira pseudonana: ecology, evolution, and metabolism.</title>
        <authorList>
            <person name="Armbrust E.V."/>
            <person name="Berges J.A."/>
            <person name="Bowler C."/>
            <person name="Green B.R."/>
            <person name="Martinez D."/>
            <person name="Putnam N.H."/>
            <person name="Zhou S."/>
            <person name="Allen A.E."/>
            <person name="Apt K.E."/>
            <person name="Bechner M."/>
            <person name="Brzezinski M.A."/>
            <person name="Chaal B.K."/>
            <person name="Chiovitti A."/>
            <person name="Davis A.K."/>
            <person name="Demarest M.S."/>
            <person name="Detter J.C."/>
            <person name="Glavina T."/>
            <person name="Goodstein D."/>
            <person name="Hadi M.Z."/>
            <person name="Hellsten U."/>
            <person name="Hildebrand M."/>
            <person name="Jenkins B.D."/>
            <person name="Jurka J."/>
            <person name="Kapitonov V.V."/>
            <person name="Kroger N."/>
            <person name="Lau W.W."/>
            <person name="Lane T.W."/>
            <person name="Larimer F.W."/>
            <person name="Lippmeier J.C."/>
            <person name="Lucas S."/>
            <person name="Medina M."/>
            <person name="Montsant A."/>
            <person name="Obornik M."/>
            <person name="Parker M.S."/>
            <person name="Palenik B."/>
            <person name="Pazour G.J."/>
            <person name="Richardson P.M."/>
            <person name="Rynearson T.A."/>
            <person name="Saito M.A."/>
            <person name="Schwartz D.C."/>
            <person name="Thamatrakoln K."/>
            <person name="Valentin K."/>
            <person name="Vardi A."/>
            <person name="Wilkerson F.P."/>
            <person name="Rokhsar D.S."/>
        </authorList>
    </citation>
    <scope>NUCLEOTIDE SEQUENCE [LARGE SCALE GENOMIC DNA]</scope>
    <source>
        <strain evidence="7 8">CCMP1335</strain>
    </source>
</reference>
<evidence type="ECO:0000259" key="5">
    <source>
        <dbReference type="Pfam" id="PF13243"/>
    </source>
</evidence>
<dbReference type="OMA" id="WVHIRQV"/>
<protein>
    <recommendedName>
        <fullName evidence="4">Terpene cyclase/mutase family member</fullName>
        <ecNumber evidence="4">5.4.99.-</ecNumber>
    </recommendedName>
</protein>
<dbReference type="InterPro" id="IPR008930">
    <property type="entry name" value="Terpenoid_cyclase/PrenylTrfase"/>
</dbReference>
<gene>
    <name evidence="7" type="primary">CAS1</name>
    <name evidence="7" type="ORF">THAPSDRAFT_277</name>
</gene>
<reference evidence="7 8" key="2">
    <citation type="journal article" date="2008" name="Nature">
        <title>The Phaeodactylum genome reveals the evolutionary history of diatom genomes.</title>
        <authorList>
            <person name="Bowler C."/>
            <person name="Allen A.E."/>
            <person name="Badger J.H."/>
            <person name="Grimwood J."/>
            <person name="Jabbari K."/>
            <person name="Kuo A."/>
            <person name="Maheswari U."/>
            <person name="Martens C."/>
            <person name="Maumus F."/>
            <person name="Otillar R.P."/>
            <person name="Rayko E."/>
            <person name="Salamov A."/>
            <person name="Vandepoele K."/>
            <person name="Beszteri B."/>
            <person name="Gruber A."/>
            <person name="Heijde M."/>
            <person name="Katinka M."/>
            <person name="Mock T."/>
            <person name="Valentin K."/>
            <person name="Verret F."/>
            <person name="Berges J.A."/>
            <person name="Brownlee C."/>
            <person name="Cadoret J.P."/>
            <person name="Chiovitti A."/>
            <person name="Choi C.J."/>
            <person name="Coesel S."/>
            <person name="De Martino A."/>
            <person name="Detter J.C."/>
            <person name="Durkin C."/>
            <person name="Falciatore A."/>
            <person name="Fournet J."/>
            <person name="Haruta M."/>
            <person name="Huysman M.J."/>
            <person name="Jenkins B.D."/>
            <person name="Jiroutova K."/>
            <person name="Jorgensen R.E."/>
            <person name="Joubert Y."/>
            <person name="Kaplan A."/>
            <person name="Kroger N."/>
            <person name="Kroth P.G."/>
            <person name="La Roche J."/>
            <person name="Lindquist E."/>
            <person name="Lommer M."/>
            <person name="Martin-Jezequel V."/>
            <person name="Lopez P.J."/>
            <person name="Lucas S."/>
            <person name="Mangogna M."/>
            <person name="McGinnis K."/>
            <person name="Medlin L.K."/>
            <person name="Montsant A."/>
            <person name="Oudot-Le Secq M.P."/>
            <person name="Napoli C."/>
            <person name="Obornik M."/>
            <person name="Parker M.S."/>
            <person name="Petit J.L."/>
            <person name="Porcel B.M."/>
            <person name="Poulsen N."/>
            <person name="Robison M."/>
            <person name="Rychlewski L."/>
            <person name="Rynearson T.A."/>
            <person name="Schmutz J."/>
            <person name="Shapiro H."/>
            <person name="Siaut M."/>
            <person name="Stanley M."/>
            <person name="Sussman M.R."/>
            <person name="Taylor A.R."/>
            <person name="Vardi A."/>
            <person name="von Dassow P."/>
            <person name="Vyverman W."/>
            <person name="Willis A."/>
            <person name="Wyrwicz L.S."/>
            <person name="Rokhsar D.S."/>
            <person name="Weissenbach J."/>
            <person name="Armbrust E.V."/>
            <person name="Green B.R."/>
            <person name="Van de Peer Y."/>
            <person name="Grigoriev I.V."/>
        </authorList>
    </citation>
    <scope>NUCLEOTIDE SEQUENCE [LARGE SCALE GENOMIC DNA]</scope>
    <source>
        <strain evidence="7 8">CCMP1335</strain>
    </source>
</reference>
<accession>B8BV49</accession>
<evidence type="ECO:0000256" key="1">
    <source>
        <dbReference type="ARBA" id="ARBA00009755"/>
    </source>
</evidence>
<dbReference type="InParanoid" id="B8BV49"/>
<keyword evidence="3 4" id="KW-0413">Isomerase</keyword>
<evidence type="ECO:0000313" key="7">
    <source>
        <dbReference type="EMBL" id="EED94875.1"/>
    </source>
</evidence>
<dbReference type="GO" id="GO:0016104">
    <property type="term" value="P:triterpenoid biosynthetic process"/>
    <property type="evidence" value="ECO:0007669"/>
    <property type="project" value="InterPro"/>
</dbReference>
<dbReference type="EC" id="5.4.99.-" evidence="4"/>
<sequence length="685" mass="77610">MESARRGIAFYSLLQTSDGHFAGDYGGPHFLLPGLVVAWYVMGRPAVMISPAQQALMLHYLRVHQQADGGWGTHIESPSTMFGTVVCYLAARLLGAKKDDEWIKEGRDFIQKEGGAVMTSSWAKFWLCLVGCMDWKGHNSVPPEMWLLPNWFPFHPGRLWCHCRMVYLPMGYLYGTRFTYFDAETDLLIQELREELYCESYETIEWDKTRHLVAPMDNYSPIPVLMKVAQNFLSLYENWGIFSPFRNAVRKAGLKYCLEYMRAEDLQTNFIDIGPVNKALNMVSAFHVRSHMMRVPDYLWVAEDGMKMQGYNGSQCWDTSFAIQAVWECGLLDKFPIMSAKVWAYLERTQILSTETSQSSPAYAYESCENRDKFYRHVSKGGWPFSTSAHGWPISDCTGEGLKGVLALMDSHVITDSVKKGVLKNIDPTRLYDAVNVILTLQNEDGGWATYENNRGFGWYEELNPSEVFGDIMIDYSYVECSMASLTALAEFHEKFPHHRTKEVTFAIRRGGEFVKSIQREDGSWYGSWACCFCYGCWFGVEGLIKTGEPTSSSAIQKCCEFLLSHQRPNGGWGEDFTSCYDKDYAENGMKSYGDDGSGVVNTAWALMALSAANCNNVDAIRRGVQYLMKRQLESGDWPQEGISGVFNRACGITYTAYRNVFPIWALGRCAATYGDVLDTPETKV</sequence>
<feature type="domain" description="Squalene cyclase C-terminal" evidence="5">
    <location>
        <begin position="314"/>
        <end position="670"/>
    </location>
</feature>
<dbReference type="STRING" id="35128.B8BV49"/>
<proteinExistence type="inferred from homology"/>